<dbReference type="InterPro" id="IPR004307">
    <property type="entry name" value="TspO_MBR"/>
</dbReference>
<evidence type="ECO:0000313" key="7">
    <source>
        <dbReference type="EMBL" id="AWI25419.1"/>
    </source>
</evidence>
<dbReference type="InterPro" id="IPR038330">
    <property type="entry name" value="TspO/MBR-related_sf"/>
</dbReference>
<dbReference type="KEGG" id="fpal:HYN49_05630"/>
<protein>
    <submittedName>
        <fullName evidence="7">Sensory protein TspO</fullName>
    </submittedName>
</protein>
<comment type="similarity">
    <text evidence="2">Belongs to the TspO/BZRP family.</text>
</comment>
<organism evidence="7 8">
    <name type="scientific">Flavobacterium pallidum</name>
    <dbReference type="NCBI Taxonomy" id="2172098"/>
    <lineage>
        <taxon>Bacteria</taxon>
        <taxon>Pseudomonadati</taxon>
        <taxon>Bacteroidota</taxon>
        <taxon>Flavobacteriia</taxon>
        <taxon>Flavobacteriales</taxon>
        <taxon>Flavobacteriaceae</taxon>
        <taxon>Flavobacterium</taxon>
    </lineage>
</organism>
<dbReference type="RefSeq" id="WP_108903210.1">
    <property type="nucleotide sequence ID" value="NZ_CP029187.1"/>
</dbReference>
<proteinExistence type="inferred from homology"/>
<dbReference type="Gene3D" id="1.20.1260.100">
    <property type="entry name" value="TspO/MBR protein"/>
    <property type="match status" value="1"/>
</dbReference>
<evidence type="ECO:0000256" key="3">
    <source>
        <dbReference type="ARBA" id="ARBA00022692"/>
    </source>
</evidence>
<feature type="transmembrane region" description="Helical" evidence="6">
    <location>
        <begin position="46"/>
        <end position="68"/>
    </location>
</feature>
<keyword evidence="5 6" id="KW-0472">Membrane</keyword>
<dbReference type="FunFam" id="1.20.1260.100:FF:000001">
    <property type="entry name" value="translocator protein 2"/>
    <property type="match status" value="1"/>
</dbReference>
<evidence type="ECO:0000256" key="2">
    <source>
        <dbReference type="ARBA" id="ARBA00007524"/>
    </source>
</evidence>
<dbReference type="OrthoDB" id="9795496at2"/>
<evidence type="ECO:0000256" key="5">
    <source>
        <dbReference type="ARBA" id="ARBA00023136"/>
    </source>
</evidence>
<feature type="transmembrane region" description="Helical" evidence="6">
    <location>
        <begin position="80"/>
        <end position="99"/>
    </location>
</feature>
<comment type="subcellular location">
    <subcellularLocation>
        <location evidence="1">Membrane</location>
        <topology evidence="1">Multi-pass membrane protein</topology>
    </subcellularLocation>
</comment>
<dbReference type="PANTHER" id="PTHR10057:SF0">
    <property type="entry name" value="TRANSLOCATOR PROTEIN"/>
    <property type="match status" value="1"/>
</dbReference>
<feature type="transmembrane region" description="Helical" evidence="6">
    <location>
        <begin position="105"/>
        <end position="122"/>
    </location>
</feature>
<dbReference type="PIRSF" id="PIRSF005859">
    <property type="entry name" value="PBR"/>
    <property type="match status" value="1"/>
</dbReference>
<evidence type="ECO:0000313" key="8">
    <source>
        <dbReference type="Proteomes" id="UP000244937"/>
    </source>
</evidence>
<dbReference type="AlphaFoldDB" id="A0A2S1SGC0"/>
<dbReference type="CDD" id="cd15904">
    <property type="entry name" value="TSPO_MBR"/>
    <property type="match status" value="1"/>
</dbReference>
<feature type="transmembrane region" description="Helical" evidence="6">
    <location>
        <begin position="134"/>
        <end position="156"/>
    </location>
</feature>
<dbReference type="PANTHER" id="PTHR10057">
    <property type="entry name" value="PERIPHERAL-TYPE BENZODIAZEPINE RECEPTOR"/>
    <property type="match status" value="1"/>
</dbReference>
<keyword evidence="8" id="KW-1185">Reference proteome</keyword>
<dbReference type="Pfam" id="PF03073">
    <property type="entry name" value="TspO_MBR"/>
    <property type="match status" value="1"/>
</dbReference>
<dbReference type="Proteomes" id="UP000244937">
    <property type="component" value="Chromosome"/>
</dbReference>
<dbReference type="GO" id="GO:0033013">
    <property type="term" value="P:tetrapyrrole metabolic process"/>
    <property type="evidence" value="ECO:0007669"/>
    <property type="project" value="UniProtKB-ARBA"/>
</dbReference>
<reference evidence="7 8" key="1">
    <citation type="submission" date="2018-05" db="EMBL/GenBank/DDBJ databases">
        <title>Genome sequencing of Flavobacterium sp. HYN0049.</title>
        <authorList>
            <person name="Yi H."/>
            <person name="Baek C."/>
        </authorList>
    </citation>
    <scope>NUCLEOTIDE SEQUENCE [LARGE SCALE GENOMIC DNA]</scope>
    <source>
        <strain evidence="7 8">HYN0049</strain>
    </source>
</reference>
<dbReference type="EMBL" id="CP029187">
    <property type="protein sequence ID" value="AWI25419.1"/>
    <property type="molecule type" value="Genomic_DNA"/>
</dbReference>
<dbReference type="GO" id="GO:0016020">
    <property type="term" value="C:membrane"/>
    <property type="evidence" value="ECO:0007669"/>
    <property type="project" value="UniProtKB-SubCell"/>
</dbReference>
<accession>A0A2S1SGC0</accession>
<evidence type="ECO:0000256" key="6">
    <source>
        <dbReference type="SAM" id="Phobius"/>
    </source>
</evidence>
<evidence type="ECO:0000256" key="1">
    <source>
        <dbReference type="ARBA" id="ARBA00004141"/>
    </source>
</evidence>
<evidence type="ECO:0000256" key="4">
    <source>
        <dbReference type="ARBA" id="ARBA00022989"/>
    </source>
</evidence>
<name>A0A2S1SGC0_9FLAO</name>
<keyword evidence="4 6" id="KW-1133">Transmembrane helix</keyword>
<gene>
    <name evidence="7" type="ORF">HYN49_05630</name>
</gene>
<keyword evidence="3 6" id="KW-0812">Transmembrane</keyword>
<sequence length="158" mass="18477">MNRYFKILIFVATCLGVGYFSGIATQSGVNDWFPTLKKPVFNPPSAVFMPVWTTLYVFMGVAAGLVWAEIENKREEVTSALRFFWIQLALNAAWSFLFFMLKNPLLAFIEMIVLWLMIYETWFKFRRINAISGYLFVPYLLWVTFALVLNGSIWWLNK</sequence>